<dbReference type="Pfam" id="PF03992">
    <property type="entry name" value="ABM"/>
    <property type="match status" value="1"/>
</dbReference>
<dbReference type="eggNOG" id="COG2329">
    <property type="taxonomic scope" value="Bacteria"/>
</dbReference>
<dbReference type="PANTHER" id="PTHR37811">
    <property type="entry name" value="BLL5343 PROTEIN"/>
    <property type="match status" value="1"/>
</dbReference>
<keyword evidence="2" id="KW-0560">Oxidoreductase</keyword>
<dbReference type="Proteomes" id="UP000001955">
    <property type="component" value="Chromosome"/>
</dbReference>
<dbReference type="Gene3D" id="3.30.70.100">
    <property type="match status" value="1"/>
</dbReference>
<dbReference type="RefSeq" id="WP_002444113.1">
    <property type="nucleotide sequence ID" value="NC_017910.1"/>
</dbReference>
<sequence>MIAVLFEVNVKPAGQARYLALAAGLAPLLNKAPGFIAIERFQSLAHPGKILSLSWWEDEQAVQAWHQHPAHRAAQQEGRDSLFEHYRIVLANITREYSVPGGGK</sequence>
<accession>I2BD79</accession>
<dbReference type="InterPro" id="IPR052936">
    <property type="entry name" value="Jasmonate_Hydroxylase-like"/>
</dbReference>
<dbReference type="SUPFAM" id="SSF54909">
    <property type="entry name" value="Dimeric alpha+beta barrel"/>
    <property type="match status" value="1"/>
</dbReference>
<organism evidence="2 3">
    <name type="scientific">Shimwellia blattae (strain ATCC 29907 / DSM 4481 / JCM 1650 / NBRC 105725 / CDC 9005-74)</name>
    <name type="common">Escherichia blattae</name>
    <dbReference type="NCBI Taxonomy" id="630626"/>
    <lineage>
        <taxon>Bacteria</taxon>
        <taxon>Pseudomonadati</taxon>
        <taxon>Pseudomonadota</taxon>
        <taxon>Gammaproteobacteria</taxon>
        <taxon>Enterobacterales</taxon>
        <taxon>Enterobacteriaceae</taxon>
        <taxon>Shimwellia</taxon>
    </lineage>
</organism>
<gene>
    <name evidence="2" type="ordered locus">EBL_c34230</name>
</gene>
<dbReference type="HOGENOM" id="CLU_127039_0_1_6"/>
<evidence type="ECO:0000313" key="2">
    <source>
        <dbReference type="EMBL" id="AFJ48483.1"/>
    </source>
</evidence>
<dbReference type="EMBL" id="CP001560">
    <property type="protein sequence ID" value="AFJ48483.1"/>
    <property type="molecule type" value="Genomic_DNA"/>
</dbReference>
<reference evidence="2 3" key="1">
    <citation type="journal article" date="2012" name="J. Bacteriol.">
        <title>Complete genome sequence of the B12-producing Shimwellia blattae strain DSM 4481, isolated from a cockroach.</title>
        <authorList>
            <person name="Brzuszkiewicz E."/>
            <person name="Waschkowitz T."/>
            <person name="Wiezer A."/>
            <person name="Daniel R."/>
        </authorList>
    </citation>
    <scope>NUCLEOTIDE SEQUENCE [LARGE SCALE GENOMIC DNA]</scope>
    <source>
        <strain evidence="3">ATCC 29907 / DSM 4481 / JCM 1650 / NBRC 105725 / CDC 9005-74</strain>
    </source>
</reference>
<dbReference type="PANTHER" id="PTHR37811:SF2">
    <property type="entry name" value="ABM DOMAIN-CONTAINING PROTEIN"/>
    <property type="match status" value="1"/>
</dbReference>
<keyword evidence="3" id="KW-1185">Reference proteome</keyword>
<protein>
    <submittedName>
        <fullName evidence="2">Putative antibiotic biosynthesis monooxygenase</fullName>
    </submittedName>
</protein>
<dbReference type="PATRIC" id="fig|630626.3.peg.3336"/>
<feature type="domain" description="ABM" evidence="1">
    <location>
        <begin position="2"/>
        <end position="90"/>
    </location>
</feature>
<dbReference type="InterPro" id="IPR007138">
    <property type="entry name" value="ABM_dom"/>
</dbReference>
<dbReference type="GO" id="GO:0004497">
    <property type="term" value="F:monooxygenase activity"/>
    <property type="evidence" value="ECO:0007669"/>
    <property type="project" value="UniProtKB-KW"/>
</dbReference>
<keyword evidence="2" id="KW-0503">Monooxygenase</keyword>
<dbReference type="KEGG" id="ebt:EBL_c34230"/>
<dbReference type="AlphaFoldDB" id="I2BD79"/>
<proteinExistence type="predicted"/>
<dbReference type="STRING" id="630626.EBL_c34230"/>
<dbReference type="OrthoDB" id="9797060at2"/>
<evidence type="ECO:0000313" key="3">
    <source>
        <dbReference type="Proteomes" id="UP000001955"/>
    </source>
</evidence>
<evidence type="ECO:0000259" key="1">
    <source>
        <dbReference type="PROSITE" id="PS51725"/>
    </source>
</evidence>
<dbReference type="PROSITE" id="PS51725">
    <property type="entry name" value="ABM"/>
    <property type="match status" value="1"/>
</dbReference>
<accession>K6VKD3</accession>
<dbReference type="InterPro" id="IPR011008">
    <property type="entry name" value="Dimeric_a/b-barrel"/>
</dbReference>
<name>I2BD79_SHIBC</name>